<dbReference type="GO" id="GO:0004803">
    <property type="term" value="F:transposase activity"/>
    <property type="evidence" value="ECO:0007669"/>
    <property type="project" value="InterPro"/>
</dbReference>
<dbReference type="Pfam" id="PF00872">
    <property type="entry name" value="Transposase_mut"/>
    <property type="match status" value="1"/>
</dbReference>
<comment type="caution">
    <text evidence="6">The sequence shown here is derived from an EMBL/GenBank/DDBJ whole genome shotgun (WGS) entry which is preliminary data.</text>
</comment>
<dbReference type="Proteomes" id="UP000178710">
    <property type="component" value="Unassembled WGS sequence"/>
</dbReference>
<organism evidence="6 7">
    <name type="scientific">Candidatus Sungbacteria bacterium RIFCSPHIGHO2_02_FULL_49_20</name>
    <dbReference type="NCBI Taxonomy" id="1802272"/>
    <lineage>
        <taxon>Bacteria</taxon>
        <taxon>Candidatus Sungiibacteriota</taxon>
    </lineage>
</organism>
<dbReference type="AlphaFoldDB" id="A0A1G2KTS0"/>
<evidence type="ECO:0000256" key="4">
    <source>
        <dbReference type="ARBA" id="ARBA00023125"/>
    </source>
</evidence>
<proteinExistence type="inferred from homology"/>
<evidence type="ECO:0000256" key="5">
    <source>
        <dbReference type="ARBA" id="ARBA00023172"/>
    </source>
</evidence>
<evidence type="ECO:0008006" key="8">
    <source>
        <dbReference type="Google" id="ProtNLM"/>
    </source>
</evidence>
<keyword evidence="4" id="KW-0238">DNA-binding</keyword>
<comment type="similarity">
    <text evidence="2">Belongs to the transposase mutator family.</text>
</comment>
<evidence type="ECO:0000256" key="1">
    <source>
        <dbReference type="ARBA" id="ARBA00002190"/>
    </source>
</evidence>
<dbReference type="GO" id="GO:0006313">
    <property type="term" value="P:DNA transposition"/>
    <property type="evidence" value="ECO:0007669"/>
    <property type="project" value="InterPro"/>
</dbReference>
<dbReference type="EMBL" id="MHQK01000018">
    <property type="protein sequence ID" value="OHA01789.1"/>
    <property type="molecule type" value="Genomic_DNA"/>
</dbReference>
<name>A0A1G2KTS0_9BACT</name>
<evidence type="ECO:0000313" key="7">
    <source>
        <dbReference type="Proteomes" id="UP000178710"/>
    </source>
</evidence>
<keyword evidence="5" id="KW-0233">DNA recombination</keyword>
<dbReference type="InterPro" id="IPR001207">
    <property type="entry name" value="Transposase_mutator"/>
</dbReference>
<reference evidence="6 7" key="1">
    <citation type="journal article" date="2016" name="Nat. Commun.">
        <title>Thousands of microbial genomes shed light on interconnected biogeochemical processes in an aquifer system.</title>
        <authorList>
            <person name="Anantharaman K."/>
            <person name="Brown C.T."/>
            <person name="Hug L.A."/>
            <person name="Sharon I."/>
            <person name="Castelle C.J."/>
            <person name="Probst A.J."/>
            <person name="Thomas B.C."/>
            <person name="Singh A."/>
            <person name="Wilkins M.J."/>
            <person name="Karaoz U."/>
            <person name="Brodie E.L."/>
            <person name="Williams K.H."/>
            <person name="Hubbard S.S."/>
            <person name="Banfield J.F."/>
        </authorList>
    </citation>
    <scope>NUCLEOTIDE SEQUENCE [LARGE SCALE GENOMIC DNA]</scope>
</reference>
<evidence type="ECO:0000256" key="2">
    <source>
        <dbReference type="ARBA" id="ARBA00010961"/>
    </source>
</evidence>
<evidence type="ECO:0000256" key="3">
    <source>
        <dbReference type="ARBA" id="ARBA00022578"/>
    </source>
</evidence>
<gene>
    <name evidence="6" type="ORF">A3C12_01535</name>
</gene>
<dbReference type="GO" id="GO:0003677">
    <property type="term" value="F:DNA binding"/>
    <property type="evidence" value="ECO:0007669"/>
    <property type="project" value="UniProtKB-KW"/>
</dbReference>
<comment type="function">
    <text evidence="1">Required for the transposition of the insertion element.</text>
</comment>
<accession>A0A1G2KTS0</accession>
<protein>
    <recommendedName>
        <fullName evidence="8">Mutator family transposase</fullName>
    </recommendedName>
</protein>
<sequence>MLNQFLHHTPWPVLPPRGPLILIADARVKYIAGYGWLTTHFLFLRPVETVEAMILPPFWRRGTEVVAGWRDAMDTLSPEVKQRIVALVCDGHNGLVSEARWQGWILQRCHFHLLKRIQSRRSRFRIARHKQEADTIFSHARRVLESPLGTDLVPSLNTLEEIGWTSSSPEIRKVLSGFVRNFEDYRAYLKHPQLRLPATNNTAESFNQRVQELVHRARGFRSVTSLKHWIEALIKHKKKIKCNGARQPN</sequence>
<keyword evidence="3" id="KW-0815">Transposition</keyword>
<evidence type="ECO:0000313" key="6">
    <source>
        <dbReference type="EMBL" id="OHA01789.1"/>
    </source>
</evidence>